<evidence type="ECO:0000256" key="11">
    <source>
        <dbReference type="ARBA" id="ARBA00023136"/>
    </source>
</evidence>
<keyword evidence="6" id="KW-0547">Nucleotide-binding</keyword>
<dbReference type="EC" id="2.7.13.3" evidence="3"/>
<dbReference type="Pfam" id="PF02518">
    <property type="entry name" value="HATPase_c"/>
    <property type="match status" value="1"/>
</dbReference>
<dbReference type="Pfam" id="PF00989">
    <property type="entry name" value="PAS"/>
    <property type="match status" value="1"/>
</dbReference>
<evidence type="ECO:0000259" key="13">
    <source>
        <dbReference type="PROSITE" id="PS50109"/>
    </source>
</evidence>
<dbReference type="PANTHER" id="PTHR42878:SF7">
    <property type="entry name" value="SENSOR HISTIDINE KINASE GLRK"/>
    <property type="match status" value="1"/>
</dbReference>
<dbReference type="SUPFAM" id="SSF55781">
    <property type="entry name" value="GAF domain-like"/>
    <property type="match status" value="1"/>
</dbReference>
<accession>A0ABU3X024</accession>
<dbReference type="InterPro" id="IPR000014">
    <property type="entry name" value="PAS"/>
</dbReference>
<evidence type="ECO:0000256" key="6">
    <source>
        <dbReference type="ARBA" id="ARBA00022741"/>
    </source>
</evidence>
<dbReference type="Gene3D" id="3.30.450.40">
    <property type="match status" value="1"/>
</dbReference>
<evidence type="ECO:0000259" key="14">
    <source>
        <dbReference type="PROSITE" id="PS50112"/>
    </source>
</evidence>
<comment type="catalytic activity">
    <reaction evidence="1">
        <text>ATP + protein L-histidine = ADP + protein N-phospho-L-histidine.</text>
        <dbReference type="EC" id="2.7.13.3"/>
    </reaction>
</comment>
<feature type="domain" description="Histidine kinase" evidence="13">
    <location>
        <begin position="545"/>
        <end position="750"/>
    </location>
</feature>
<keyword evidence="17" id="KW-1185">Reference proteome</keyword>
<gene>
    <name evidence="16" type="ORF">F8E02_05110</name>
</gene>
<dbReference type="EMBL" id="WBKO01000001">
    <property type="protein sequence ID" value="MDV2481395.1"/>
    <property type="molecule type" value="Genomic_DNA"/>
</dbReference>
<evidence type="ECO:0000256" key="12">
    <source>
        <dbReference type="SAM" id="Phobius"/>
    </source>
</evidence>
<dbReference type="InterPro" id="IPR036890">
    <property type="entry name" value="HATPase_C_sf"/>
</dbReference>
<reference evidence="16 17" key="1">
    <citation type="submission" date="2019-10" db="EMBL/GenBank/DDBJ databases">
        <title>Isolation and characterization of Methanoculleus sp. Wushi-C6 from a hot spring well.</title>
        <authorList>
            <person name="Chen S.-C."/>
            <person name="Lan Z.-H."/>
            <person name="You Y.-T."/>
            <person name="Lai M.-C."/>
        </authorList>
    </citation>
    <scope>NUCLEOTIDE SEQUENCE [LARGE SCALE GENOMIC DNA]</scope>
    <source>
        <strain evidence="16 17">Wushi-C6</strain>
    </source>
</reference>
<dbReference type="Gene3D" id="3.30.450.20">
    <property type="entry name" value="PAS domain"/>
    <property type="match status" value="2"/>
</dbReference>
<keyword evidence="4" id="KW-0808">Transferase</keyword>
<feature type="transmembrane region" description="Helical" evidence="12">
    <location>
        <begin position="43"/>
        <end position="62"/>
    </location>
</feature>
<dbReference type="RefSeq" id="WP_317064412.1">
    <property type="nucleotide sequence ID" value="NZ_WBKO01000001.1"/>
</dbReference>
<evidence type="ECO:0000256" key="1">
    <source>
        <dbReference type="ARBA" id="ARBA00000085"/>
    </source>
</evidence>
<dbReference type="InterPro" id="IPR029016">
    <property type="entry name" value="GAF-like_dom_sf"/>
</dbReference>
<dbReference type="InterPro" id="IPR013767">
    <property type="entry name" value="PAS_fold"/>
</dbReference>
<dbReference type="PROSITE" id="PS50109">
    <property type="entry name" value="HIS_KIN"/>
    <property type="match status" value="1"/>
</dbReference>
<evidence type="ECO:0000256" key="9">
    <source>
        <dbReference type="ARBA" id="ARBA00022989"/>
    </source>
</evidence>
<comment type="subcellular location">
    <subcellularLocation>
        <location evidence="2">Membrane</location>
        <topology evidence="2">Multi-pass membrane protein</topology>
    </subcellularLocation>
</comment>
<dbReference type="SMART" id="SM00387">
    <property type="entry name" value="HATPase_c"/>
    <property type="match status" value="1"/>
</dbReference>
<evidence type="ECO:0000256" key="3">
    <source>
        <dbReference type="ARBA" id="ARBA00012438"/>
    </source>
</evidence>
<organism evidence="16 17">
    <name type="scientific">Methanoculleus caldifontis</name>
    <dbReference type="NCBI Taxonomy" id="2651577"/>
    <lineage>
        <taxon>Archaea</taxon>
        <taxon>Methanobacteriati</taxon>
        <taxon>Methanobacteriota</taxon>
        <taxon>Stenosarchaea group</taxon>
        <taxon>Methanomicrobia</taxon>
        <taxon>Methanomicrobiales</taxon>
        <taxon>Methanomicrobiaceae</taxon>
        <taxon>Methanoculleus</taxon>
    </lineage>
</organism>
<dbReference type="SMART" id="SM00091">
    <property type="entry name" value="PAS"/>
    <property type="match status" value="2"/>
</dbReference>
<evidence type="ECO:0000256" key="8">
    <source>
        <dbReference type="ARBA" id="ARBA00022840"/>
    </source>
</evidence>
<dbReference type="Pfam" id="PF13188">
    <property type="entry name" value="PAS_8"/>
    <property type="match status" value="1"/>
</dbReference>
<evidence type="ECO:0000313" key="17">
    <source>
        <dbReference type="Proteomes" id="UP001281203"/>
    </source>
</evidence>
<comment type="caution">
    <text evidence="16">The sequence shown here is derived from an EMBL/GenBank/DDBJ whole genome shotgun (WGS) entry which is preliminary data.</text>
</comment>
<evidence type="ECO:0000313" key="16">
    <source>
        <dbReference type="EMBL" id="MDV2481395.1"/>
    </source>
</evidence>
<dbReference type="InterPro" id="IPR004358">
    <property type="entry name" value="Sig_transdc_His_kin-like_C"/>
</dbReference>
<dbReference type="SUPFAM" id="SSF55785">
    <property type="entry name" value="PYP-like sensor domain (PAS domain)"/>
    <property type="match status" value="2"/>
</dbReference>
<protein>
    <recommendedName>
        <fullName evidence="3">histidine kinase</fullName>
        <ecNumber evidence="3">2.7.13.3</ecNumber>
    </recommendedName>
</protein>
<dbReference type="PRINTS" id="PR00344">
    <property type="entry name" value="BCTRLSENSOR"/>
</dbReference>
<dbReference type="InterPro" id="IPR050351">
    <property type="entry name" value="BphY/WalK/GraS-like"/>
</dbReference>
<dbReference type="PROSITE" id="PS50113">
    <property type="entry name" value="PAC"/>
    <property type="match status" value="1"/>
</dbReference>
<dbReference type="SUPFAM" id="SSF55874">
    <property type="entry name" value="ATPase domain of HSP90 chaperone/DNA topoisomerase II/histidine kinase"/>
    <property type="match status" value="1"/>
</dbReference>
<feature type="transmembrane region" description="Helical" evidence="12">
    <location>
        <begin position="67"/>
        <end position="86"/>
    </location>
</feature>
<feature type="domain" description="PAC" evidence="15">
    <location>
        <begin position="310"/>
        <end position="362"/>
    </location>
</feature>
<dbReference type="InterPro" id="IPR000700">
    <property type="entry name" value="PAS-assoc_C"/>
</dbReference>
<evidence type="ECO:0000256" key="2">
    <source>
        <dbReference type="ARBA" id="ARBA00004141"/>
    </source>
</evidence>
<keyword evidence="9 12" id="KW-1133">Transmembrane helix</keyword>
<proteinExistence type="predicted"/>
<evidence type="ECO:0000256" key="7">
    <source>
        <dbReference type="ARBA" id="ARBA00022777"/>
    </source>
</evidence>
<evidence type="ECO:0000256" key="10">
    <source>
        <dbReference type="ARBA" id="ARBA00023012"/>
    </source>
</evidence>
<dbReference type="CDD" id="cd00130">
    <property type="entry name" value="PAS"/>
    <property type="match status" value="1"/>
</dbReference>
<feature type="domain" description="PAS" evidence="14">
    <location>
        <begin position="119"/>
        <end position="162"/>
    </location>
</feature>
<keyword evidence="7" id="KW-0418">Kinase</keyword>
<evidence type="ECO:0000256" key="5">
    <source>
        <dbReference type="ARBA" id="ARBA00022692"/>
    </source>
</evidence>
<keyword evidence="11 12" id="KW-0472">Membrane</keyword>
<name>A0ABU3X024_9EURY</name>
<dbReference type="InterPro" id="IPR001610">
    <property type="entry name" value="PAC"/>
</dbReference>
<dbReference type="SMART" id="SM00086">
    <property type="entry name" value="PAC"/>
    <property type="match status" value="1"/>
</dbReference>
<dbReference type="CDD" id="cd00075">
    <property type="entry name" value="HATPase"/>
    <property type="match status" value="1"/>
</dbReference>
<evidence type="ECO:0000256" key="4">
    <source>
        <dbReference type="ARBA" id="ARBA00022679"/>
    </source>
</evidence>
<dbReference type="Gene3D" id="3.30.565.10">
    <property type="entry name" value="Histidine kinase-like ATPase, C-terminal domain"/>
    <property type="match status" value="1"/>
</dbReference>
<dbReference type="PANTHER" id="PTHR42878">
    <property type="entry name" value="TWO-COMPONENT HISTIDINE KINASE"/>
    <property type="match status" value="1"/>
</dbReference>
<keyword evidence="10" id="KW-0902">Two-component regulatory system</keyword>
<dbReference type="InterPro" id="IPR035965">
    <property type="entry name" value="PAS-like_dom_sf"/>
</dbReference>
<evidence type="ECO:0000259" key="15">
    <source>
        <dbReference type="PROSITE" id="PS50113"/>
    </source>
</evidence>
<dbReference type="InterPro" id="IPR005467">
    <property type="entry name" value="His_kinase_dom"/>
</dbReference>
<sequence>MKVSRPDQRSGNTFTWEHLVPFCIIASALLALATVGYCLSAGVSVVTSHLFYIPIVLAAYYYPDRGVAFAGAIAAGYLTVVLLFAAESEFEVVNALLRVGILLAVAAVVSYLAARLRARESRYRGVFENSGAGIFLFSPETGKVLEMNRGCSAMLGYSEDEVRSLEVPAFWPGYPGIAGALKVRGVEGLDCDFIRRDGTSCPVLLSANLLPDGRAGCAVVTGTAEWKWMANRLRRSEETFRVILNAADVGILLTDPGKRVVEVNTAAIRLFGGAGPEDLVGRNPEDLIAERDREAVRAYRERVLSGKSFAPGECTFRRLDGTEWTAEVSVTCLPRDGDAPERLVVSLRDITEQRRVEEAMREEYRYLMVVNEVVAAATASRKLDDLLKVSLEKTVALLGFELGAVYLMRPENDTAVLRARVGMACALPATMHRDDPLCRDYVAAGEVRCIEDVPARYPGAVIRFIAVAPIPGDDGPVGWIAVGSSTRDAVSRSERGILLGICDELGNAVVKGLLQEDLEKALAAANRYLEEASAAAAEINLYVDVLTHDINNANTAAMGYLQMYLESGAAASDGVLVEKSLAAVHQSNEIIRNVSTIRRLRSGSVELGPVDLEPVIRGLCEYHMDNRITFDGTGATVLADDLIGEVFVNLIGNSMKFGGPEVRVAISVREEGDEVSVTVADTGPGIPDHLKPRVFERYQRGDLRKSGKGLGLYIVRMLAERYGGSVRAGDRVVGHPEEGAAVTFTLRRYIAAAGER</sequence>
<dbReference type="Proteomes" id="UP001281203">
    <property type="component" value="Unassembled WGS sequence"/>
</dbReference>
<dbReference type="InterPro" id="IPR003594">
    <property type="entry name" value="HATPase_dom"/>
</dbReference>
<keyword evidence="5 12" id="KW-0812">Transmembrane</keyword>
<dbReference type="PROSITE" id="PS50112">
    <property type="entry name" value="PAS"/>
    <property type="match status" value="2"/>
</dbReference>
<dbReference type="NCBIfam" id="TIGR00229">
    <property type="entry name" value="sensory_box"/>
    <property type="match status" value="2"/>
</dbReference>
<feature type="transmembrane region" description="Helical" evidence="12">
    <location>
        <begin position="20"/>
        <end position="37"/>
    </location>
</feature>
<feature type="transmembrane region" description="Helical" evidence="12">
    <location>
        <begin position="92"/>
        <end position="114"/>
    </location>
</feature>
<feature type="domain" description="PAS" evidence="14">
    <location>
        <begin position="236"/>
        <end position="307"/>
    </location>
</feature>
<keyword evidence="8" id="KW-0067">ATP-binding</keyword>